<feature type="chain" id="PRO_5021503528" description="DUF3108 domain-containing protein" evidence="1">
    <location>
        <begin position="20"/>
        <end position="265"/>
    </location>
</feature>
<evidence type="ECO:0000313" key="2">
    <source>
        <dbReference type="EMBL" id="BBL06645.1"/>
    </source>
</evidence>
<accession>A0A4Y1X0S6</accession>
<dbReference type="AlphaFoldDB" id="A0A4Y1X0S6"/>
<dbReference type="EMBL" id="AP019736">
    <property type="protein sequence ID" value="BBL06645.1"/>
    <property type="molecule type" value="Genomic_DNA"/>
</dbReference>
<sequence length="265" mass="30797">MKRFLFTILLLAAAPPLAAQLYHPGEVLSYRVSYKAKMFPNTEVGTVEVATSEETHDGLTRYKVVGAGRTLPTYRWFFNLEDIYTVWVAADELRPVRFTSDIREGDYTFDSRYEYDWDRSVVRTRWRSRQRPYQEKEMPLTAESMDPIALFFSLRSASAEDFREGEPATLRMVLEDTVRLLHYRYLGRETKKIRNMGRFRTLKFNCQLGSSQGFSFTDGSVFTIWISDDENKIPLYIESPVRVGSINAYISGYKGLKYPMTSLVK</sequence>
<feature type="signal peptide" evidence="1">
    <location>
        <begin position="1"/>
        <end position="19"/>
    </location>
</feature>
<dbReference type="InterPro" id="IPR021457">
    <property type="entry name" value="DUF3108"/>
</dbReference>
<reference evidence="3" key="1">
    <citation type="submission" date="2019-06" db="EMBL/GenBank/DDBJ databases">
        <title>Alistipes onderdonkii subsp. vulgaris subsp. nov., Alistipes dispar sp. nov. and Alistipes communis sp. nov., isolated from human faeces, and creation of Alistipes onderdonkii subsp. onderdonkii subsp. nov.</title>
        <authorList>
            <person name="Sakamoto M."/>
            <person name="Ikeyama N."/>
            <person name="Ogata Y."/>
            <person name="Suda W."/>
            <person name="Iino T."/>
            <person name="Hattori M."/>
            <person name="Ohkuma M."/>
        </authorList>
    </citation>
    <scope>NUCLEOTIDE SEQUENCE [LARGE SCALE GENOMIC DNA]</scope>
    <source>
        <strain evidence="3">5CPEGH6</strain>
    </source>
</reference>
<keyword evidence="1" id="KW-0732">Signal</keyword>
<dbReference type="KEGG" id="ada:A5CPEGH6_12830"/>
<evidence type="ECO:0000313" key="3">
    <source>
        <dbReference type="Proteomes" id="UP000319374"/>
    </source>
</evidence>
<proteinExistence type="predicted"/>
<name>A0A4Y1X0S6_9BACT</name>
<dbReference type="OrthoDB" id="9808473at2"/>
<dbReference type="Proteomes" id="UP000319374">
    <property type="component" value="Chromosome"/>
</dbReference>
<evidence type="ECO:0000256" key="1">
    <source>
        <dbReference type="SAM" id="SignalP"/>
    </source>
</evidence>
<organism evidence="2 3">
    <name type="scientific">Alistipes dispar</name>
    <dbReference type="NCBI Taxonomy" id="2585119"/>
    <lineage>
        <taxon>Bacteria</taxon>
        <taxon>Pseudomonadati</taxon>
        <taxon>Bacteroidota</taxon>
        <taxon>Bacteroidia</taxon>
        <taxon>Bacteroidales</taxon>
        <taxon>Rikenellaceae</taxon>
        <taxon>Alistipes</taxon>
    </lineage>
</organism>
<dbReference type="GeneID" id="98673260"/>
<gene>
    <name evidence="2" type="ORF">A5CPEGH6_12830</name>
</gene>
<dbReference type="Pfam" id="PF11306">
    <property type="entry name" value="DUF3108"/>
    <property type="match status" value="1"/>
</dbReference>
<keyword evidence="3" id="KW-1185">Reference proteome</keyword>
<protein>
    <recommendedName>
        <fullName evidence="4">DUF3108 domain-containing protein</fullName>
    </recommendedName>
</protein>
<dbReference type="RefSeq" id="WP_141428443.1">
    <property type="nucleotide sequence ID" value="NZ_AP019736.1"/>
</dbReference>
<evidence type="ECO:0008006" key="4">
    <source>
        <dbReference type="Google" id="ProtNLM"/>
    </source>
</evidence>